<organism evidence="1 2">
    <name type="scientific">Linum trigynum</name>
    <dbReference type="NCBI Taxonomy" id="586398"/>
    <lineage>
        <taxon>Eukaryota</taxon>
        <taxon>Viridiplantae</taxon>
        <taxon>Streptophyta</taxon>
        <taxon>Embryophyta</taxon>
        <taxon>Tracheophyta</taxon>
        <taxon>Spermatophyta</taxon>
        <taxon>Magnoliopsida</taxon>
        <taxon>eudicotyledons</taxon>
        <taxon>Gunneridae</taxon>
        <taxon>Pentapetalae</taxon>
        <taxon>rosids</taxon>
        <taxon>fabids</taxon>
        <taxon>Malpighiales</taxon>
        <taxon>Linaceae</taxon>
        <taxon>Linum</taxon>
    </lineage>
</organism>
<dbReference type="AlphaFoldDB" id="A0AAV2CSJ5"/>
<protein>
    <submittedName>
        <fullName evidence="1">Uncharacterized protein</fullName>
    </submittedName>
</protein>
<gene>
    <name evidence="1" type="ORF">LTRI10_LOCUS6877</name>
</gene>
<evidence type="ECO:0000313" key="1">
    <source>
        <dbReference type="EMBL" id="CAL1359388.1"/>
    </source>
</evidence>
<evidence type="ECO:0000313" key="2">
    <source>
        <dbReference type="Proteomes" id="UP001497516"/>
    </source>
</evidence>
<reference evidence="1 2" key="1">
    <citation type="submission" date="2024-04" db="EMBL/GenBank/DDBJ databases">
        <authorList>
            <person name="Fracassetti M."/>
        </authorList>
    </citation>
    <scope>NUCLEOTIDE SEQUENCE [LARGE SCALE GENOMIC DNA]</scope>
</reference>
<sequence length="93" mass="10311">MGEGMKLEDNIGRDKEVISFASADPPAPTQITARAIERITATKDVNEKLSYKTPTSPRWRVCTTKCPEVDHPIATILPPTVLNISKDEVIDYN</sequence>
<dbReference type="EMBL" id="OZ034814">
    <property type="protein sequence ID" value="CAL1359388.1"/>
    <property type="molecule type" value="Genomic_DNA"/>
</dbReference>
<keyword evidence="2" id="KW-1185">Reference proteome</keyword>
<name>A0AAV2CSJ5_9ROSI</name>
<proteinExistence type="predicted"/>
<accession>A0AAV2CSJ5</accession>
<dbReference type="Proteomes" id="UP001497516">
    <property type="component" value="Chromosome 10"/>
</dbReference>